<organism evidence="2 3">
    <name type="scientific">Enterocloster clostridioformis</name>
    <dbReference type="NCBI Taxonomy" id="1531"/>
    <lineage>
        <taxon>Bacteria</taxon>
        <taxon>Bacillati</taxon>
        <taxon>Bacillota</taxon>
        <taxon>Clostridia</taxon>
        <taxon>Lachnospirales</taxon>
        <taxon>Lachnospiraceae</taxon>
        <taxon>Enterocloster</taxon>
    </lineage>
</organism>
<proteinExistence type="predicted"/>
<dbReference type="Pfam" id="PF06506">
    <property type="entry name" value="PrpR_N"/>
    <property type="match status" value="1"/>
</dbReference>
<evidence type="ECO:0000313" key="2">
    <source>
        <dbReference type="EMBL" id="SQB11352.1"/>
    </source>
</evidence>
<keyword evidence="3" id="KW-1185">Reference proteome</keyword>
<dbReference type="GO" id="GO:0000156">
    <property type="term" value="F:phosphorelay response regulator activity"/>
    <property type="evidence" value="ECO:0007669"/>
    <property type="project" value="InterPro"/>
</dbReference>
<evidence type="ECO:0000259" key="1">
    <source>
        <dbReference type="Pfam" id="PF06506"/>
    </source>
</evidence>
<keyword evidence="2" id="KW-0238">DNA-binding</keyword>
<dbReference type="AlphaFoldDB" id="A0A2X2TZV4"/>
<gene>
    <name evidence="2" type="ORF">NCTC11224_02712</name>
</gene>
<evidence type="ECO:0000313" key="3">
    <source>
        <dbReference type="Proteomes" id="UP000251853"/>
    </source>
</evidence>
<dbReference type="EMBL" id="UAVW01000009">
    <property type="protein sequence ID" value="SQB11352.1"/>
    <property type="molecule type" value="Genomic_DNA"/>
</dbReference>
<sequence length="126" mass="14266">MIHILFIVPYPELREKVEYVLDNHPENKRISANIQVLTVDQISRINAGSYDAVIARGFSAKQLKAMHPQTPVIDLAISGYDIIRTVAECRKDFNSTQIAICGFYGKIYEASDICKLLVQHCQNNNE</sequence>
<dbReference type="RefSeq" id="WP_225537537.1">
    <property type="nucleotide sequence ID" value="NZ_CAUDZF010000073.1"/>
</dbReference>
<dbReference type="SUPFAM" id="SSF159800">
    <property type="entry name" value="PrpR receptor domain-like"/>
    <property type="match status" value="1"/>
</dbReference>
<accession>A0A2X2TZV4</accession>
<dbReference type="GO" id="GO:0005524">
    <property type="term" value="F:ATP binding"/>
    <property type="evidence" value="ECO:0007669"/>
    <property type="project" value="InterPro"/>
</dbReference>
<dbReference type="Gene3D" id="3.40.50.2300">
    <property type="match status" value="1"/>
</dbReference>
<dbReference type="Proteomes" id="UP000251853">
    <property type="component" value="Unassembled WGS sequence"/>
</dbReference>
<reference evidence="2 3" key="1">
    <citation type="submission" date="2018-06" db="EMBL/GenBank/DDBJ databases">
        <authorList>
            <consortium name="Pathogen Informatics"/>
            <person name="Doyle S."/>
        </authorList>
    </citation>
    <scope>NUCLEOTIDE SEQUENCE [LARGE SCALE GENOMIC DNA]</scope>
    <source>
        <strain evidence="2 3">NCTC11224</strain>
    </source>
</reference>
<feature type="domain" description="Signal transduction response regulator propionate catabolism activator N-terminal" evidence="1">
    <location>
        <begin position="42"/>
        <end position="117"/>
    </location>
</feature>
<dbReference type="GO" id="GO:0003677">
    <property type="term" value="F:DNA binding"/>
    <property type="evidence" value="ECO:0007669"/>
    <property type="project" value="UniProtKB-KW"/>
</dbReference>
<protein>
    <submittedName>
        <fullName evidence="2">Transcriptional regulator containing PAS, AAA-type ATPase, and DNA-binding domains</fullName>
    </submittedName>
</protein>
<dbReference type="InterPro" id="IPR010524">
    <property type="entry name" value="Sig_transdc_resp-reg_PrpR_N"/>
</dbReference>
<name>A0A2X2TZV4_9FIRM</name>